<dbReference type="EMBL" id="WHNP01000074">
    <property type="protein sequence ID" value="MPW22682.1"/>
    <property type="molecule type" value="Genomic_DNA"/>
</dbReference>
<evidence type="ECO:0000313" key="1">
    <source>
        <dbReference type="EMBL" id="MPW22682.1"/>
    </source>
</evidence>
<reference evidence="1 2" key="1">
    <citation type="submission" date="2019-10" db="EMBL/GenBank/DDBJ databases">
        <title>Paraburkholderia sp. isolated from nodules of Mimosa pudica from Brazilian Atlantic Forest soils.</title>
        <authorList>
            <person name="Paulitsch F."/>
            <person name="Hungria M."/>
            <person name="Dall'Agnol R."/>
        </authorList>
    </citation>
    <scope>NUCLEOTIDE SEQUENCE [LARGE SCALE GENOMIC DNA]</scope>
    <source>
        <strain evidence="1 2">CNPSo 3157</strain>
    </source>
</reference>
<organism evidence="1 2">
    <name type="scientific">Paraburkholderia franconis</name>
    <dbReference type="NCBI Taxonomy" id="2654983"/>
    <lineage>
        <taxon>Bacteria</taxon>
        <taxon>Pseudomonadati</taxon>
        <taxon>Pseudomonadota</taxon>
        <taxon>Betaproteobacteria</taxon>
        <taxon>Burkholderiales</taxon>
        <taxon>Burkholderiaceae</taxon>
        <taxon>Paraburkholderia</taxon>
    </lineage>
</organism>
<dbReference type="AlphaFoldDB" id="A0A7X1NIM0"/>
<dbReference type="Proteomes" id="UP000484381">
    <property type="component" value="Unassembled WGS sequence"/>
</dbReference>
<accession>A0A7X1NIM0</accession>
<name>A0A7X1NIM0_9BURK</name>
<protein>
    <submittedName>
        <fullName evidence="1">Uncharacterized protein</fullName>
    </submittedName>
</protein>
<comment type="caution">
    <text evidence="1">The sequence shown here is derived from an EMBL/GenBank/DDBJ whole genome shotgun (WGS) entry which is preliminary data.</text>
</comment>
<sequence>MLQRSVPALDSRLTQCDNAHVLGCGEDILPNFVVQRWDRAFQWRRRVEMENQREIGHPDRTSAVVLMNAFYGESPGLRVPELIELFSNRELRALALHFLQSPQQFAWLIDFQRNLQPARSALLR</sequence>
<proteinExistence type="predicted"/>
<gene>
    <name evidence="1" type="ORF">GCT13_39220</name>
</gene>
<dbReference type="RefSeq" id="WP_152767298.1">
    <property type="nucleotide sequence ID" value="NZ_WHNP01000074.1"/>
</dbReference>
<evidence type="ECO:0000313" key="2">
    <source>
        <dbReference type="Proteomes" id="UP000484381"/>
    </source>
</evidence>
<keyword evidence="2" id="KW-1185">Reference proteome</keyword>